<feature type="repeat" description="ANK" evidence="3">
    <location>
        <begin position="574"/>
        <end position="601"/>
    </location>
</feature>
<feature type="repeat" description="ANK" evidence="3">
    <location>
        <begin position="833"/>
        <end position="865"/>
    </location>
</feature>
<keyword evidence="8" id="KW-1185">Reference proteome</keyword>
<dbReference type="Pfam" id="PF22939">
    <property type="entry name" value="WHD_GPIID"/>
    <property type="match status" value="1"/>
</dbReference>
<name>A0A8H5ZWH4_PETAA</name>
<dbReference type="Pfam" id="PF00023">
    <property type="entry name" value="Ank"/>
    <property type="match status" value="1"/>
</dbReference>
<dbReference type="Gene3D" id="3.40.50.300">
    <property type="entry name" value="P-loop containing nucleotide triphosphate hydrolases"/>
    <property type="match status" value="1"/>
</dbReference>
<keyword evidence="4" id="KW-0175">Coiled coil</keyword>
<dbReference type="SMART" id="SM00248">
    <property type="entry name" value="ANK"/>
    <property type="match status" value="10"/>
</dbReference>
<feature type="repeat" description="ANK" evidence="3">
    <location>
        <begin position="866"/>
        <end position="890"/>
    </location>
</feature>
<dbReference type="Proteomes" id="UP000541154">
    <property type="component" value="Unassembled WGS sequence"/>
</dbReference>
<proteinExistence type="predicted"/>
<feature type="domain" description="GPI inositol-deacylase winged helix" evidence="5">
    <location>
        <begin position="468"/>
        <end position="551"/>
    </location>
</feature>
<feature type="repeat" description="ANK" evidence="3">
    <location>
        <begin position="635"/>
        <end position="667"/>
    </location>
</feature>
<dbReference type="Pfam" id="PF24883">
    <property type="entry name" value="NPHP3_N"/>
    <property type="match status" value="1"/>
</dbReference>
<feature type="repeat" description="ANK" evidence="3">
    <location>
        <begin position="800"/>
        <end position="832"/>
    </location>
</feature>
<evidence type="ECO:0000313" key="8">
    <source>
        <dbReference type="Proteomes" id="UP000541154"/>
    </source>
</evidence>
<evidence type="ECO:0008006" key="9">
    <source>
        <dbReference type="Google" id="ProtNLM"/>
    </source>
</evidence>
<feature type="coiled-coil region" evidence="4">
    <location>
        <begin position="71"/>
        <end position="98"/>
    </location>
</feature>
<keyword evidence="2 3" id="KW-0040">ANK repeat</keyword>
<evidence type="ECO:0000256" key="1">
    <source>
        <dbReference type="ARBA" id="ARBA00022737"/>
    </source>
</evidence>
<dbReference type="PROSITE" id="PS50297">
    <property type="entry name" value="ANK_REP_REGION"/>
    <property type="match status" value="8"/>
</dbReference>
<dbReference type="PANTHER" id="PTHR24198">
    <property type="entry name" value="ANKYRIN REPEAT AND PROTEIN KINASE DOMAIN-CONTAINING PROTEIN"/>
    <property type="match status" value="1"/>
</dbReference>
<comment type="caution">
    <text evidence="7">The sequence shown here is derived from an EMBL/GenBank/DDBJ whole genome shotgun (WGS) entry which is preliminary data.</text>
</comment>
<protein>
    <recommendedName>
        <fullName evidence="9">NACHT domain-containing protein</fullName>
    </recommendedName>
</protein>
<feature type="repeat" description="ANK" evidence="3">
    <location>
        <begin position="701"/>
        <end position="733"/>
    </location>
</feature>
<accession>A0A8H5ZWH4</accession>
<dbReference type="InterPro" id="IPR056884">
    <property type="entry name" value="NPHP3-like_N"/>
</dbReference>
<gene>
    <name evidence="7" type="ORF">ETB97_008825</name>
</gene>
<dbReference type="SUPFAM" id="SSF48403">
    <property type="entry name" value="Ankyrin repeat"/>
    <property type="match status" value="1"/>
</dbReference>
<reference evidence="7 8" key="1">
    <citation type="submission" date="2019-04" db="EMBL/GenBank/DDBJ databases">
        <title>Aspergillus burnettii sp. nov., novel species from soil in southeast Queensland.</title>
        <authorList>
            <person name="Gilchrist C.L.M."/>
            <person name="Pitt J.I."/>
            <person name="Lange L."/>
            <person name="Lacey H.J."/>
            <person name="Vuong D."/>
            <person name="Midgley D.J."/>
            <person name="Greenfield P."/>
            <person name="Bradbury M."/>
            <person name="Lacey E."/>
            <person name="Busk P.K."/>
            <person name="Pilgaard B."/>
            <person name="Chooi Y.H."/>
            <person name="Piggott A.M."/>
        </authorList>
    </citation>
    <scope>NUCLEOTIDE SEQUENCE [LARGE SCALE GENOMIC DNA]</scope>
    <source>
        <strain evidence="7 8">FRR 5400</strain>
    </source>
</reference>
<dbReference type="EMBL" id="SPNV01000401">
    <property type="protein sequence ID" value="KAF5855664.1"/>
    <property type="molecule type" value="Genomic_DNA"/>
</dbReference>
<dbReference type="PRINTS" id="PR01415">
    <property type="entry name" value="ANKYRIN"/>
</dbReference>
<dbReference type="InterPro" id="IPR054471">
    <property type="entry name" value="GPIID_WHD"/>
</dbReference>
<evidence type="ECO:0000259" key="5">
    <source>
        <dbReference type="Pfam" id="PF22939"/>
    </source>
</evidence>
<dbReference type="InterPro" id="IPR036770">
    <property type="entry name" value="Ankyrin_rpt-contain_sf"/>
</dbReference>
<dbReference type="InterPro" id="IPR002110">
    <property type="entry name" value="Ankyrin_rpt"/>
</dbReference>
<evidence type="ECO:0000256" key="2">
    <source>
        <dbReference type="ARBA" id="ARBA00023043"/>
    </source>
</evidence>
<dbReference type="InterPro" id="IPR027417">
    <property type="entry name" value="P-loop_NTPase"/>
</dbReference>
<dbReference type="AlphaFoldDB" id="A0A8H5ZWH4"/>
<evidence type="ECO:0000256" key="3">
    <source>
        <dbReference type="PROSITE-ProRule" id="PRU00023"/>
    </source>
</evidence>
<keyword evidence="1" id="KW-0677">Repeat</keyword>
<dbReference type="PROSITE" id="PS50088">
    <property type="entry name" value="ANK_REPEAT"/>
    <property type="match status" value="10"/>
</dbReference>
<sequence>MAEALGIASGIAGIISLGLEITQGLLQYYSLWRNQDKDIRSMYNSLSNFSELLVQLQHKIQPPAKFDIEVKRNVEWGIEAALDNVKQLETELGKIKATDPLAQHGVQATMRRHILRMKYPFKVETLRNIQTNISESRSNLSFAIQLLHIDKISEAVERVDLIIRWKQDNETREVIDWLCPVNFWLKQADVLKQRQPGTGDWLLQDSRFLDWETGSRESLWCRGSPGVGKTVLSSVVIDFLETDLPAPDISLAFIYCNYKLSQVQNLEYFYRAIARQLVELKGAVPESVTELYQRHRRKGTAPTEEECLELIQSLTKDSAGTYIVIDALDECVDENDRPFWTKLIGQLKSSIINLHLLCTSRHIDDPRGVLENATHVEIRASRADIETYVEERIESSDNLLIFCKQDPRLRHNIMEVIVSKSDGMFLIAQLYIELLGAKDNLRALKKSLQSLPEQIDDLYDEAVQRLQSSSNAQLALRAISWIIYSFRPLQLIELQHAVAIDELEPDDEDIPEECLTDQTKIINACIGLIRIDKRSQTIGLVHYTAQDYFDRKGSDYFPHAQVDIGVACVRNPFLEYATRNGHESAVKLLLDQGAQPDSSDTYGQTPLSCAAQEGHESVVKLLLYQGAQPDSSDERGQTPLSYAAEKGHESVVKLLLYQGAQPNSSDKRGRTPLSYAAQKGHESVVKLLLYPSAQPDSTDKRGWTPLSCAARGVYKAVVKLLPDQGAQPDSKDEDGQTPLFYAARNGHESVVKLLLYQGTQPDSSDKRGRTPLSYAADKGHKSVVKLLLDQGAHPGSKDKYGRTPLSYAADNGHESLVKLLLKQGAHPGSKDKCGRTPLSYAADKGHESVVKLLLYQGAQPNSSDNRGRTPVFYAAYNGHESVVKLLDQRA</sequence>
<dbReference type="Gene3D" id="1.25.40.20">
    <property type="entry name" value="Ankyrin repeat-containing domain"/>
    <property type="match status" value="4"/>
</dbReference>
<feature type="repeat" description="ANK" evidence="3">
    <location>
        <begin position="767"/>
        <end position="799"/>
    </location>
</feature>
<evidence type="ECO:0000313" key="7">
    <source>
        <dbReference type="EMBL" id="KAF5855664.1"/>
    </source>
</evidence>
<feature type="repeat" description="ANK" evidence="3">
    <location>
        <begin position="602"/>
        <end position="634"/>
    </location>
</feature>
<dbReference type="Pfam" id="PF12796">
    <property type="entry name" value="Ank_2"/>
    <property type="match status" value="3"/>
</dbReference>
<evidence type="ECO:0000259" key="6">
    <source>
        <dbReference type="Pfam" id="PF24883"/>
    </source>
</evidence>
<organism evidence="7 8">
    <name type="scientific">Petromyces alliaceus</name>
    <name type="common">Aspergillus alliaceus</name>
    <dbReference type="NCBI Taxonomy" id="209559"/>
    <lineage>
        <taxon>Eukaryota</taxon>
        <taxon>Fungi</taxon>
        <taxon>Dikarya</taxon>
        <taxon>Ascomycota</taxon>
        <taxon>Pezizomycotina</taxon>
        <taxon>Eurotiomycetes</taxon>
        <taxon>Eurotiomycetidae</taxon>
        <taxon>Eurotiales</taxon>
        <taxon>Aspergillaceae</taxon>
        <taxon>Aspergillus</taxon>
        <taxon>Aspergillus subgen. Circumdati</taxon>
    </lineage>
</organism>
<feature type="repeat" description="ANK" evidence="3">
    <location>
        <begin position="734"/>
        <end position="766"/>
    </location>
</feature>
<evidence type="ECO:0000256" key="4">
    <source>
        <dbReference type="SAM" id="Coils"/>
    </source>
</evidence>
<dbReference type="SUPFAM" id="SSF52540">
    <property type="entry name" value="P-loop containing nucleoside triphosphate hydrolases"/>
    <property type="match status" value="1"/>
</dbReference>
<dbReference type="PANTHER" id="PTHR24198:SF165">
    <property type="entry name" value="ANKYRIN REPEAT-CONTAINING PROTEIN-RELATED"/>
    <property type="match status" value="1"/>
</dbReference>
<feature type="domain" description="Nephrocystin 3-like N-terminal" evidence="6">
    <location>
        <begin position="197"/>
        <end position="361"/>
    </location>
</feature>
<feature type="repeat" description="ANK" evidence="3">
    <location>
        <begin position="668"/>
        <end position="700"/>
    </location>
</feature>